<dbReference type="SUPFAM" id="SSF49764">
    <property type="entry name" value="HSP20-like chaperones"/>
    <property type="match status" value="1"/>
</dbReference>
<name>A0A2U1PV40_ARTAN</name>
<dbReference type="PANTHER" id="PTHR43670:SF73">
    <property type="entry name" value="INACTIVE PROTEIN RESTRICTED TEV MOVEMENT 2-LIKE"/>
    <property type="match status" value="1"/>
</dbReference>
<dbReference type="OrthoDB" id="1431247at2759"/>
<dbReference type="GO" id="GO:0034605">
    <property type="term" value="P:cellular response to heat"/>
    <property type="evidence" value="ECO:0007669"/>
    <property type="project" value="TreeGrafter"/>
</dbReference>
<dbReference type="PANTHER" id="PTHR43670">
    <property type="entry name" value="HEAT SHOCK PROTEIN 26"/>
    <property type="match status" value="1"/>
</dbReference>
<dbReference type="EMBL" id="PKPP01000703">
    <property type="protein sequence ID" value="PWA89629.1"/>
    <property type="molecule type" value="Genomic_DNA"/>
</dbReference>
<dbReference type="STRING" id="35608.A0A2U1PV40"/>
<gene>
    <name evidence="3" type="ORF">CTI12_AA108900</name>
</gene>
<keyword evidence="2" id="KW-0812">Transmembrane</keyword>
<comment type="caution">
    <text evidence="3">The sequence shown here is derived from an EMBL/GenBank/DDBJ whole genome shotgun (WGS) entry which is preliminary data.</text>
</comment>
<evidence type="ECO:0000313" key="3">
    <source>
        <dbReference type="EMBL" id="PWA89629.1"/>
    </source>
</evidence>
<keyword evidence="2" id="KW-1133">Transmembrane helix</keyword>
<dbReference type="CDD" id="cd06464">
    <property type="entry name" value="ACD_sHsps-like"/>
    <property type="match status" value="1"/>
</dbReference>
<organism evidence="3 4">
    <name type="scientific">Artemisia annua</name>
    <name type="common">Sweet wormwood</name>
    <dbReference type="NCBI Taxonomy" id="35608"/>
    <lineage>
        <taxon>Eukaryota</taxon>
        <taxon>Viridiplantae</taxon>
        <taxon>Streptophyta</taxon>
        <taxon>Embryophyta</taxon>
        <taxon>Tracheophyta</taxon>
        <taxon>Spermatophyta</taxon>
        <taxon>Magnoliopsida</taxon>
        <taxon>eudicotyledons</taxon>
        <taxon>Gunneridae</taxon>
        <taxon>Pentapetalae</taxon>
        <taxon>asterids</taxon>
        <taxon>campanulids</taxon>
        <taxon>Asterales</taxon>
        <taxon>Asteraceae</taxon>
        <taxon>Asteroideae</taxon>
        <taxon>Anthemideae</taxon>
        <taxon>Artemisiinae</taxon>
        <taxon>Artemisia</taxon>
    </lineage>
</organism>
<feature type="transmembrane region" description="Helical" evidence="2">
    <location>
        <begin position="192"/>
        <end position="213"/>
    </location>
</feature>
<proteinExistence type="predicted"/>
<dbReference type="AlphaFoldDB" id="A0A2U1PV40"/>
<protein>
    <submittedName>
        <fullName evidence="3">HSP20-like chaperone</fullName>
    </submittedName>
</protein>
<dbReference type="Gene3D" id="2.60.40.790">
    <property type="match status" value="1"/>
</dbReference>
<evidence type="ECO:0000256" key="1">
    <source>
        <dbReference type="SAM" id="MobiDB-lite"/>
    </source>
</evidence>
<evidence type="ECO:0000313" key="4">
    <source>
        <dbReference type="Proteomes" id="UP000245207"/>
    </source>
</evidence>
<sequence>MEADGTPTPPKVYEDFKPRTEWIPEDDTLVVYVPGFAKHQMRVQLVSTTQPGSTILRITGERRLHHNTWSKFRIEIPPSENSDLYKISAKLEGGMLFIKQPKLNNPAAKPKEESPTPMPTPQKPADESNVSPKTAEEKPTQTSQTNTENKENRKDQDVPEMSVQEKALENYKWAVGVLATKLKTSRNTVDKMVILLIGLMIGIYVSNTIKSFLKV</sequence>
<keyword evidence="2" id="KW-0472">Membrane</keyword>
<feature type="compositionally biased region" description="Basic and acidic residues" evidence="1">
    <location>
        <begin position="148"/>
        <end position="157"/>
    </location>
</feature>
<evidence type="ECO:0000256" key="2">
    <source>
        <dbReference type="SAM" id="Phobius"/>
    </source>
</evidence>
<dbReference type="InterPro" id="IPR008978">
    <property type="entry name" value="HSP20-like_chaperone"/>
</dbReference>
<feature type="region of interest" description="Disordered" evidence="1">
    <location>
        <begin position="105"/>
        <end position="162"/>
    </location>
</feature>
<keyword evidence="4" id="KW-1185">Reference proteome</keyword>
<reference evidence="3 4" key="1">
    <citation type="journal article" date="2018" name="Mol. Plant">
        <title>The genome of Artemisia annua provides insight into the evolution of Asteraceae family and artemisinin biosynthesis.</title>
        <authorList>
            <person name="Shen Q."/>
            <person name="Zhang L."/>
            <person name="Liao Z."/>
            <person name="Wang S."/>
            <person name="Yan T."/>
            <person name="Shi P."/>
            <person name="Liu M."/>
            <person name="Fu X."/>
            <person name="Pan Q."/>
            <person name="Wang Y."/>
            <person name="Lv Z."/>
            <person name="Lu X."/>
            <person name="Zhang F."/>
            <person name="Jiang W."/>
            <person name="Ma Y."/>
            <person name="Chen M."/>
            <person name="Hao X."/>
            <person name="Li L."/>
            <person name="Tang Y."/>
            <person name="Lv G."/>
            <person name="Zhou Y."/>
            <person name="Sun X."/>
            <person name="Brodelius P.E."/>
            <person name="Rose J.K.C."/>
            <person name="Tang K."/>
        </authorList>
    </citation>
    <scope>NUCLEOTIDE SEQUENCE [LARGE SCALE GENOMIC DNA]</scope>
    <source>
        <strain evidence="4">cv. Huhao1</strain>
        <tissue evidence="3">Leaf</tissue>
    </source>
</reference>
<dbReference type="Proteomes" id="UP000245207">
    <property type="component" value="Unassembled WGS sequence"/>
</dbReference>
<accession>A0A2U1PV40</accession>